<dbReference type="RefSeq" id="WP_072722965.1">
    <property type="nucleotide sequence ID" value="NZ_FQXH01000005.1"/>
</dbReference>
<protein>
    <submittedName>
        <fullName evidence="2">7,8-dihydropterin-6-yl-methyl-4-(Beta-D-ribofuranosyl)aminobenzene 5'-phosphate synthase</fullName>
    </submittedName>
</protein>
<dbReference type="STRING" id="1123350.SAMN02744040_00161"/>
<dbReference type="InterPro" id="IPR036866">
    <property type="entry name" value="RibonucZ/Hydroxyglut_hydro"/>
</dbReference>
<reference evidence="3" key="1">
    <citation type="submission" date="2016-11" db="EMBL/GenBank/DDBJ databases">
        <authorList>
            <person name="Varghese N."/>
            <person name="Submissions S."/>
        </authorList>
    </citation>
    <scope>NUCLEOTIDE SEQUENCE [LARGE SCALE GENOMIC DNA]</scope>
    <source>
        <strain evidence="3">DSM 15285</strain>
    </source>
</reference>
<proteinExistence type="predicted"/>
<name>A0A1M5NQB3_9FIRM</name>
<dbReference type="GO" id="GO:0016740">
    <property type="term" value="F:transferase activity"/>
    <property type="evidence" value="ECO:0007669"/>
    <property type="project" value="TreeGrafter"/>
</dbReference>
<dbReference type="CDD" id="cd07713">
    <property type="entry name" value="DHPS-like_MBL-fold"/>
    <property type="match status" value="1"/>
</dbReference>
<dbReference type="PANTHER" id="PTHR13754:SF13">
    <property type="entry name" value="METALLO-BETA-LACTAMASE SUPERFAMILY PROTEIN (AFU_ORTHOLOGUE AFUA_3G07630)"/>
    <property type="match status" value="1"/>
</dbReference>
<dbReference type="PANTHER" id="PTHR13754">
    <property type="entry name" value="METALLO-BETA-LACTAMASE SUPERFAMILY PROTEIN"/>
    <property type="match status" value="1"/>
</dbReference>
<dbReference type="InterPro" id="IPR052926">
    <property type="entry name" value="Metallo-beta-lactamase_dom"/>
</dbReference>
<evidence type="ECO:0000259" key="1">
    <source>
        <dbReference type="Pfam" id="PF00753"/>
    </source>
</evidence>
<organism evidence="2 3">
    <name type="scientific">Tepidibacter thalassicus DSM 15285</name>
    <dbReference type="NCBI Taxonomy" id="1123350"/>
    <lineage>
        <taxon>Bacteria</taxon>
        <taxon>Bacillati</taxon>
        <taxon>Bacillota</taxon>
        <taxon>Clostridia</taxon>
        <taxon>Peptostreptococcales</taxon>
        <taxon>Peptostreptococcaceae</taxon>
        <taxon>Tepidibacter</taxon>
    </lineage>
</organism>
<accession>A0A1M5NQB3</accession>
<gene>
    <name evidence="2" type="ORF">SAMN02744040_00161</name>
</gene>
<dbReference type="Gene3D" id="3.60.15.10">
    <property type="entry name" value="Ribonuclease Z/Hydroxyacylglutathione hydrolase-like"/>
    <property type="match status" value="1"/>
</dbReference>
<dbReference type="OrthoDB" id="9803916at2"/>
<evidence type="ECO:0000313" key="3">
    <source>
        <dbReference type="Proteomes" id="UP000242520"/>
    </source>
</evidence>
<sequence>MNKIITLMDNYSKEKKFISEHGLSMYIEKDGVKILFDTGQSKNFTINSRLLNVDLSNLDFVVLSHGHYDHTGGFRYLVENFKSEYTLFVGDKFFNEKYSYNGENYRFSGNNFDLKFLVENNININIVKKDIVEICKDVFIVKNFEASSGFEKINKRFYLKENGEYNIDNFDDEIAIVIKTEKGLVVVVGCSHIGIVNILSTIRDRFKQRIHMVLGGSHLKEADSNRIDMTIDYLKNEKIDIVSLCHCTGDEAIEKLLDSGIKFLKNSVGTIINF</sequence>
<dbReference type="EMBL" id="FQXH01000005">
    <property type="protein sequence ID" value="SHG91625.1"/>
    <property type="molecule type" value="Genomic_DNA"/>
</dbReference>
<dbReference type="Proteomes" id="UP000242520">
    <property type="component" value="Unassembled WGS sequence"/>
</dbReference>
<dbReference type="InterPro" id="IPR001279">
    <property type="entry name" value="Metallo-B-lactamas"/>
</dbReference>
<feature type="domain" description="Metallo-beta-lactamase" evidence="1">
    <location>
        <begin position="22"/>
        <end position="82"/>
    </location>
</feature>
<dbReference type="Pfam" id="PF00753">
    <property type="entry name" value="Lactamase_B"/>
    <property type="match status" value="1"/>
</dbReference>
<dbReference type="InterPro" id="IPR041712">
    <property type="entry name" value="DHPS-like_MBL-fold"/>
</dbReference>
<keyword evidence="3" id="KW-1185">Reference proteome</keyword>
<evidence type="ECO:0000313" key="2">
    <source>
        <dbReference type="EMBL" id="SHG91625.1"/>
    </source>
</evidence>
<dbReference type="AlphaFoldDB" id="A0A1M5NQB3"/>
<dbReference type="SUPFAM" id="SSF56281">
    <property type="entry name" value="Metallo-hydrolase/oxidoreductase"/>
    <property type="match status" value="1"/>
</dbReference>